<organism evidence="1 2">
    <name type="scientific">Orbilia brochopaga</name>
    <dbReference type="NCBI Taxonomy" id="3140254"/>
    <lineage>
        <taxon>Eukaryota</taxon>
        <taxon>Fungi</taxon>
        <taxon>Dikarya</taxon>
        <taxon>Ascomycota</taxon>
        <taxon>Pezizomycotina</taxon>
        <taxon>Orbiliomycetes</taxon>
        <taxon>Orbiliales</taxon>
        <taxon>Orbiliaceae</taxon>
        <taxon>Orbilia</taxon>
    </lineage>
</organism>
<protein>
    <submittedName>
        <fullName evidence="1">Uncharacterized protein</fullName>
    </submittedName>
</protein>
<evidence type="ECO:0000313" key="2">
    <source>
        <dbReference type="Proteomes" id="UP001375240"/>
    </source>
</evidence>
<comment type="caution">
    <text evidence="1">The sequence shown here is derived from an EMBL/GenBank/DDBJ whole genome shotgun (WGS) entry which is preliminary data.</text>
</comment>
<accession>A0AAV9V6Q9</accession>
<keyword evidence="2" id="KW-1185">Reference proteome</keyword>
<evidence type="ECO:0000313" key="1">
    <source>
        <dbReference type="EMBL" id="KAK6355114.1"/>
    </source>
</evidence>
<dbReference type="AlphaFoldDB" id="A0AAV9V6Q9"/>
<sequence>MVARGDVSLLREGPVNGTASGHMAYCNPTGTVPAVDCGGSIREVMEMCLIARQTAGDGEEAGDWRRVISCEMDGLAARAADVRIRVLHAASDSRNHMRSPAE</sequence>
<dbReference type="EMBL" id="JAVHNQ010000002">
    <property type="protein sequence ID" value="KAK6355114.1"/>
    <property type="molecule type" value="Genomic_DNA"/>
</dbReference>
<gene>
    <name evidence="1" type="ORF">TWF696_004237</name>
</gene>
<reference evidence="1 2" key="1">
    <citation type="submission" date="2019-10" db="EMBL/GenBank/DDBJ databases">
        <authorList>
            <person name="Palmer J.M."/>
        </authorList>
    </citation>
    <scope>NUCLEOTIDE SEQUENCE [LARGE SCALE GENOMIC DNA]</scope>
    <source>
        <strain evidence="1 2">TWF696</strain>
    </source>
</reference>
<name>A0AAV9V6Q9_9PEZI</name>
<proteinExistence type="predicted"/>
<dbReference type="Proteomes" id="UP001375240">
    <property type="component" value="Unassembled WGS sequence"/>
</dbReference>